<keyword evidence="3" id="KW-0808">Transferase</keyword>
<dbReference type="GO" id="GO:0016740">
    <property type="term" value="F:transferase activity"/>
    <property type="evidence" value="ECO:0007669"/>
    <property type="project" value="UniProtKB-KW"/>
</dbReference>
<dbReference type="InterPro" id="IPR001763">
    <property type="entry name" value="Rhodanese-like_dom"/>
</dbReference>
<dbReference type="Pfam" id="PF00581">
    <property type="entry name" value="Rhodanese"/>
    <property type="match status" value="1"/>
</dbReference>
<reference evidence="4" key="1">
    <citation type="submission" date="2016-10" db="EMBL/GenBank/DDBJ databases">
        <authorList>
            <person name="Varghese N."/>
            <person name="Submissions S."/>
        </authorList>
    </citation>
    <scope>NUCLEOTIDE SEQUENCE [LARGE SCALE GENOMIC DNA]</scope>
    <source>
        <strain evidence="4">DSM 18579</strain>
    </source>
</reference>
<keyword evidence="4" id="KW-1185">Reference proteome</keyword>
<dbReference type="AlphaFoldDB" id="A0A1I0DER8"/>
<accession>A0A1I0DER8</accession>
<dbReference type="Gene3D" id="3.40.250.10">
    <property type="entry name" value="Rhodanese-like domain"/>
    <property type="match status" value="1"/>
</dbReference>
<evidence type="ECO:0000256" key="1">
    <source>
        <dbReference type="SAM" id="Phobius"/>
    </source>
</evidence>
<feature type="transmembrane region" description="Helical" evidence="1">
    <location>
        <begin position="20"/>
        <end position="39"/>
    </location>
</feature>
<evidence type="ECO:0000313" key="4">
    <source>
        <dbReference type="Proteomes" id="UP000242642"/>
    </source>
</evidence>
<dbReference type="Proteomes" id="UP000242642">
    <property type="component" value="Unassembled WGS sequence"/>
</dbReference>
<organism evidence="3 4">
    <name type="scientific">Thorsellia anophelis DSM 18579</name>
    <dbReference type="NCBI Taxonomy" id="1123402"/>
    <lineage>
        <taxon>Bacteria</taxon>
        <taxon>Pseudomonadati</taxon>
        <taxon>Pseudomonadota</taxon>
        <taxon>Gammaproteobacteria</taxon>
        <taxon>Enterobacterales</taxon>
        <taxon>Thorselliaceae</taxon>
        <taxon>Thorsellia</taxon>
    </lineage>
</organism>
<dbReference type="SUPFAM" id="SSF52821">
    <property type="entry name" value="Rhodanese/Cell cycle control phosphatase"/>
    <property type="match status" value="1"/>
</dbReference>
<dbReference type="CDD" id="cd00158">
    <property type="entry name" value="RHOD"/>
    <property type="match status" value="1"/>
</dbReference>
<feature type="domain" description="Rhodanese" evidence="2">
    <location>
        <begin position="55"/>
        <end position="147"/>
    </location>
</feature>
<dbReference type="SMART" id="SM00450">
    <property type="entry name" value="RHOD"/>
    <property type="match status" value="1"/>
</dbReference>
<dbReference type="PANTHER" id="PTHR43031:SF18">
    <property type="entry name" value="RHODANESE-RELATED SULFURTRANSFERASES"/>
    <property type="match status" value="1"/>
</dbReference>
<gene>
    <name evidence="3" type="ORF">SAMN02583745_01934</name>
</gene>
<keyword evidence="1" id="KW-0812">Transmembrane</keyword>
<dbReference type="PANTHER" id="PTHR43031">
    <property type="entry name" value="FAD-DEPENDENT OXIDOREDUCTASE"/>
    <property type="match status" value="1"/>
</dbReference>
<evidence type="ECO:0000313" key="3">
    <source>
        <dbReference type="EMBL" id="SET30063.1"/>
    </source>
</evidence>
<dbReference type="InterPro" id="IPR050229">
    <property type="entry name" value="GlpE_sulfurtransferase"/>
</dbReference>
<dbReference type="InterPro" id="IPR036873">
    <property type="entry name" value="Rhodanese-like_dom_sf"/>
</dbReference>
<sequence>MLQSFFEQLPTFFKNHSILSIAWVGLLITIIVLTFQSFFSKVKDITRTQAIQALNQDDAIVVDLRANNDFRTGHIANSINLLPAEIKKGSIGKLDKHREKLVILVCATGMTARASANELIKQHGFSRVATLKEGLAGWNGENLPLVKGK</sequence>
<keyword evidence="1" id="KW-1133">Transmembrane helix</keyword>
<evidence type="ECO:0000259" key="2">
    <source>
        <dbReference type="PROSITE" id="PS50206"/>
    </source>
</evidence>
<dbReference type="STRING" id="1123402.SAMN02583745_01934"/>
<protein>
    <submittedName>
        <fullName evidence="3">Rhodanese-related sulfurtransferase</fullName>
    </submittedName>
</protein>
<keyword evidence="1" id="KW-0472">Membrane</keyword>
<dbReference type="PROSITE" id="PS50206">
    <property type="entry name" value="RHODANESE_3"/>
    <property type="match status" value="1"/>
</dbReference>
<proteinExistence type="predicted"/>
<dbReference type="RefSeq" id="WP_093320307.1">
    <property type="nucleotide sequence ID" value="NZ_FOHV01000015.1"/>
</dbReference>
<dbReference type="OrthoDB" id="9808735at2"/>
<dbReference type="EMBL" id="FOHV01000015">
    <property type="protein sequence ID" value="SET30063.1"/>
    <property type="molecule type" value="Genomic_DNA"/>
</dbReference>
<name>A0A1I0DER8_9GAMM</name>